<proteinExistence type="predicted"/>
<dbReference type="PANTHER" id="PTHR19321">
    <property type="entry name" value="PROTEIN REGULATOR OF CYTOKINESIS 1 PRC1-RELATED"/>
    <property type="match status" value="1"/>
</dbReference>
<dbReference type="InterPro" id="IPR007145">
    <property type="entry name" value="MAP65_Ase1_PRC1"/>
</dbReference>
<feature type="coiled-coil region" evidence="1">
    <location>
        <begin position="55"/>
        <end position="127"/>
    </location>
</feature>
<sequence>MRLSEVHAAESVAYLNRSLARLQDIWEEIGIPDEQRVQRTNAVHKHTKSLLDKMIEEEKSLLNKLLKSIEACRKELANLCDELQLPPFEEDEGCSTLQTEKNNRTRLEALRKQKKQRVEELKGLVAKDRELCNVMCTSPFSIDQSAVPSMQQLEAYRTYLANLTKEKECRLEEFVTIRKEVIACMEDLEQHPETSFEMDVVCEDVDAFCLSNDNIAALKLVLSQLHERKAEKELVCAGFRTKIQELWQRLQIPQEEREALSEHMVNSKKKNIEALQSEIQRLEVLKIQSMQRIIKVIRDELALLWKKCFYSLEQQEAFLPYHDDDFTEELLSRHEEEVRRLQRYYEQHKQLFEGVSKWQNSWTLYLELDVSTPV</sequence>
<dbReference type="Pfam" id="PF03999">
    <property type="entry name" value="MAP65_ASE1"/>
    <property type="match status" value="1"/>
</dbReference>
<name>A0A1A8NLL6_9TELE</name>
<dbReference type="GO" id="GO:1990023">
    <property type="term" value="C:mitotic spindle midzone"/>
    <property type="evidence" value="ECO:0007669"/>
    <property type="project" value="TreeGrafter"/>
</dbReference>
<dbReference type="GO" id="GO:0008017">
    <property type="term" value="F:microtubule binding"/>
    <property type="evidence" value="ECO:0007669"/>
    <property type="project" value="InterPro"/>
</dbReference>
<reference evidence="2" key="1">
    <citation type="submission" date="2016-05" db="EMBL/GenBank/DDBJ databases">
        <authorList>
            <person name="Lavstsen T."/>
            <person name="Jespersen J.S."/>
        </authorList>
    </citation>
    <scope>NUCLEOTIDE SEQUENCE</scope>
    <source>
        <tissue evidence="2">Brain</tissue>
    </source>
</reference>
<dbReference type="EMBL" id="HAEH01002801">
    <property type="protein sequence ID" value="SBR69657.1"/>
    <property type="molecule type" value="Transcribed_RNA"/>
</dbReference>
<dbReference type="PANTHER" id="PTHR19321:SF1">
    <property type="entry name" value="PROTEIN REGULATOR OF CYTOKINESIS 1"/>
    <property type="match status" value="1"/>
</dbReference>
<dbReference type="AlphaFoldDB" id="A0A1A8NLL6"/>
<evidence type="ECO:0000313" key="2">
    <source>
        <dbReference type="EMBL" id="SBR69657.1"/>
    </source>
</evidence>
<organism evidence="2">
    <name type="scientific">Nothobranchius rachovii</name>
    <name type="common">bluefin notho</name>
    <dbReference type="NCBI Taxonomy" id="451742"/>
    <lineage>
        <taxon>Eukaryota</taxon>
        <taxon>Metazoa</taxon>
        <taxon>Chordata</taxon>
        <taxon>Craniata</taxon>
        <taxon>Vertebrata</taxon>
        <taxon>Euteleostomi</taxon>
        <taxon>Actinopterygii</taxon>
        <taxon>Neopterygii</taxon>
        <taxon>Teleostei</taxon>
        <taxon>Neoteleostei</taxon>
        <taxon>Acanthomorphata</taxon>
        <taxon>Ovalentaria</taxon>
        <taxon>Atherinomorphae</taxon>
        <taxon>Cyprinodontiformes</taxon>
        <taxon>Nothobranchiidae</taxon>
        <taxon>Nothobranchius</taxon>
    </lineage>
</organism>
<dbReference type="GO" id="GO:0005737">
    <property type="term" value="C:cytoplasm"/>
    <property type="evidence" value="ECO:0007669"/>
    <property type="project" value="TreeGrafter"/>
</dbReference>
<keyword evidence="1" id="KW-0175">Coiled coil</keyword>
<feature type="coiled-coil region" evidence="1">
    <location>
        <begin position="265"/>
        <end position="292"/>
    </location>
</feature>
<gene>
    <name evidence="2" type="primary">PRC1A</name>
</gene>
<dbReference type="GO" id="GO:0051256">
    <property type="term" value="P:mitotic spindle midzone assembly"/>
    <property type="evidence" value="ECO:0007669"/>
    <property type="project" value="TreeGrafter"/>
</dbReference>
<accession>A0A1A8NLL6</accession>
<protein>
    <submittedName>
        <fullName evidence="2">Protein regulator of cytokinesis 1a</fullName>
    </submittedName>
</protein>
<reference evidence="2" key="2">
    <citation type="submission" date="2016-06" db="EMBL/GenBank/DDBJ databases">
        <title>The genome of a short-lived fish provides insights into sex chromosome evolution and the genetic control of aging.</title>
        <authorList>
            <person name="Reichwald K."/>
            <person name="Felder M."/>
            <person name="Petzold A."/>
            <person name="Koch P."/>
            <person name="Groth M."/>
            <person name="Platzer M."/>
        </authorList>
    </citation>
    <scope>NUCLEOTIDE SEQUENCE</scope>
    <source>
        <tissue evidence="2">Brain</tissue>
    </source>
</reference>
<evidence type="ECO:0000256" key="1">
    <source>
        <dbReference type="SAM" id="Coils"/>
    </source>
</evidence>